<dbReference type="Gene3D" id="2.40.128.130">
    <property type="entry name" value="Autotransporter beta-domain"/>
    <property type="match status" value="1"/>
</dbReference>
<dbReference type="PROSITE" id="PS00136">
    <property type="entry name" value="SUBTILASE_ASP"/>
    <property type="match status" value="1"/>
</dbReference>
<feature type="active site" description="Charge relay system" evidence="6">
    <location>
        <position position="181"/>
    </location>
</feature>
<dbReference type="InterPro" id="IPR000209">
    <property type="entry name" value="Peptidase_S8/S53_dom"/>
</dbReference>
<dbReference type="InterPro" id="IPR023827">
    <property type="entry name" value="Peptidase_S8_Asp-AS"/>
</dbReference>
<dbReference type="NCBIfam" id="TIGR02601">
    <property type="entry name" value="autotrns_rpt"/>
    <property type="match status" value="1"/>
</dbReference>
<dbReference type="PANTHER" id="PTHR43806:SF11">
    <property type="entry name" value="CEREVISIN-RELATED"/>
    <property type="match status" value="1"/>
</dbReference>
<evidence type="ECO:0000256" key="2">
    <source>
        <dbReference type="ARBA" id="ARBA00022670"/>
    </source>
</evidence>
<keyword evidence="4 6" id="KW-0378">Hydrolase</keyword>
<dbReference type="Proteomes" id="UP000216354">
    <property type="component" value="Unassembled WGS sequence"/>
</dbReference>
<dbReference type="InterPro" id="IPR036852">
    <property type="entry name" value="Peptidase_S8/S53_dom_sf"/>
</dbReference>
<sequence length="1192" mass="124009">MSQQHQAHTGATGAAHHRCCHANPATPASGRRPPYAHGFALGLLLATCGTAASAQSAITPTTAAAAKPYVEPGKAGDPASWRTPDFVTNWGLGVMKAEHAYARGAMGQGVKIGLVDSGVFSSHEAFRGGRLHLLNVKGVYGTTHQVYTVERGVPFNPPKFHVAGTPFNVSSEFDPRYNDSHGTEMTALAGGARHGKTMHGVAFKADLYMATTSGSDNNQLLGSNDLDYNYFKAAYDALGNAGARIVNNSYGQAPRVKLEEETGDTRRPAAALSDLLRANRNFWSNSVGVNDLGVRDRKTFVDAAVDAQRQYGYVQVFSAINQDYAYNPAIEAAQPFFHPDLEGGWLVAAAYDQSGASVYNQCGYAKWSCMMGVSGMLSASVKGPTVYDNANGTSASAPNLSGALAVVMSRFPYLTNAQALQVMLSTGRVQEASATQTGGTGKLTYRFLTQVQQSASEIPNEIGGWGLPDLQRAMDGPTQLLDHMAVHLPNGTSDTWSNPISDVALQARAADDKKVVAAMRALLAGGQWNIDNLRDIYSQGWVPVADDAPTRFDHELLIELIRNGGSFTQADRTMIGDLIRDWDAAIAKRGLDPLTGKTYVGSLEKRGGGELTLAGANTYHGTTWVREGGLVIAKTGTLAGASVVEGEGTLTVAGKVADVKVNPGGTLLASGTTGAVQVSGGRAAIDGSSGTVVVAAGGLVQGTGTLAALNAAAGGRVAPGHSVGTLKVAGDATFARGATYAVELARDGRGADLLQVAGQATLQGGALSVELEPTGRPVTAADLQATLGKRQTVLTAGRGISGKFATVTSPYPFLGGIPTYGATSLAVALGRNAVPFAQAAADGNGRAVGTAMESLPQANGAYVALLTSRSTAEARTLLRQFDGSVYANTYAMLAEQSRHVRGAAFDQLDDAQRTPGPDGRVRIWTRLLGAWSRDRAASGYTTDTSGFLAGADTRVREGLRVGALAGYGHQSLRMQGAPASARVDTLHLGAYAGWQIGGLALRGGMAGSWSQGKVRRELGYGGANHTARNTLSARTSQVFGEAAYRGMPAHAIRVEPFGRIAYVRVDGEGHTESGSDAALRLGSSGNHTVVSTLGLRLGHDAVVGAARVLRLDALLGWQHRLAGRAMRTRLSFAAGGQPFNAESVPLSGDAAVLGLSAAGGLGKNGMLAVSYNGTLGGQYAEHAVSANLRWAF</sequence>
<dbReference type="PANTHER" id="PTHR43806">
    <property type="entry name" value="PEPTIDASE S8"/>
    <property type="match status" value="1"/>
</dbReference>
<dbReference type="Pfam" id="PF12951">
    <property type="entry name" value="PATR"/>
    <property type="match status" value="1"/>
</dbReference>
<proteinExistence type="inferred from homology"/>
<evidence type="ECO:0000256" key="3">
    <source>
        <dbReference type="ARBA" id="ARBA00022729"/>
    </source>
</evidence>
<dbReference type="InterPro" id="IPR015500">
    <property type="entry name" value="Peptidase_S8_subtilisin-rel"/>
</dbReference>
<feature type="domain" description="Autotransporter" evidence="7">
    <location>
        <begin position="916"/>
        <end position="1192"/>
    </location>
</feature>
<reference evidence="8 9" key="1">
    <citation type="submission" date="2017-05" db="EMBL/GenBank/DDBJ databases">
        <title>Complete and WGS of Bordetella genogroups.</title>
        <authorList>
            <person name="Spilker T."/>
            <person name="Lipuma J."/>
        </authorList>
    </citation>
    <scope>NUCLEOTIDE SEQUENCE [LARGE SCALE GENOMIC DNA]</scope>
    <source>
        <strain evidence="8 9">AU9795</strain>
    </source>
</reference>
<comment type="similarity">
    <text evidence="1 6">Belongs to the peptidase S8 family.</text>
</comment>
<dbReference type="PRINTS" id="PR00723">
    <property type="entry name" value="SUBTILISIN"/>
</dbReference>
<dbReference type="InterPro" id="IPR005546">
    <property type="entry name" value="Autotransporte_beta"/>
</dbReference>
<evidence type="ECO:0000256" key="1">
    <source>
        <dbReference type="ARBA" id="ARBA00011073"/>
    </source>
</evidence>
<dbReference type="InterPro" id="IPR034061">
    <property type="entry name" value="Peptidases_S8_Autotransporter"/>
</dbReference>
<evidence type="ECO:0000259" key="7">
    <source>
        <dbReference type="PROSITE" id="PS51208"/>
    </source>
</evidence>
<dbReference type="CDD" id="cd04848">
    <property type="entry name" value="Peptidases_S8_Autotransporter_serine_protease_like"/>
    <property type="match status" value="1"/>
</dbReference>
<dbReference type="InterPro" id="IPR050131">
    <property type="entry name" value="Peptidase_S8_subtilisin-like"/>
</dbReference>
<dbReference type="InterPro" id="IPR036709">
    <property type="entry name" value="Autotransporte_beta_dom_sf"/>
</dbReference>
<keyword evidence="9" id="KW-1185">Reference proteome</keyword>
<dbReference type="EMBL" id="NEVR01000004">
    <property type="protein sequence ID" value="OZI58577.1"/>
    <property type="molecule type" value="Genomic_DNA"/>
</dbReference>
<evidence type="ECO:0000313" key="8">
    <source>
        <dbReference type="EMBL" id="OZI58577.1"/>
    </source>
</evidence>
<dbReference type="SUPFAM" id="SSF51126">
    <property type="entry name" value="Pectin lyase-like"/>
    <property type="match status" value="1"/>
</dbReference>
<dbReference type="PROSITE" id="PS51208">
    <property type="entry name" value="AUTOTRANSPORTER"/>
    <property type="match status" value="1"/>
</dbReference>
<dbReference type="SMART" id="SM00869">
    <property type="entry name" value="Autotransporter"/>
    <property type="match status" value="1"/>
</dbReference>
<evidence type="ECO:0000256" key="6">
    <source>
        <dbReference type="PROSITE-ProRule" id="PRU01240"/>
    </source>
</evidence>
<dbReference type="InterPro" id="IPR013425">
    <property type="entry name" value="Autotrns_rpt"/>
</dbReference>
<organism evidence="8 9">
    <name type="scientific">Bordetella genomosp. 1</name>
    <dbReference type="NCBI Taxonomy" id="1395607"/>
    <lineage>
        <taxon>Bacteria</taxon>
        <taxon>Pseudomonadati</taxon>
        <taxon>Pseudomonadota</taxon>
        <taxon>Betaproteobacteria</taxon>
        <taxon>Burkholderiales</taxon>
        <taxon>Alcaligenaceae</taxon>
        <taxon>Bordetella</taxon>
    </lineage>
</organism>
<gene>
    <name evidence="8" type="ORF">CAL27_17965</name>
</gene>
<dbReference type="Pfam" id="PF00082">
    <property type="entry name" value="Peptidase_S8"/>
    <property type="match status" value="1"/>
</dbReference>
<evidence type="ECO:0000256" key="5">
    <source>
        <dbReference type="ARBA" id="ARBA00022825"/>
    </source>
</evidence>
<dbReference type="RefSeq" id="WP_094832346.1">
    <property type="nucleotide sequence ID" value="NZ_NEVR01000004.1"/>
</dbReference>
<feature type="active site" description="Charge relay system" evidence="6">
    <location>
        <position position="394"/>
    </location>
</feature>
<comment type="caution">
    <text evidence="8">The sequence shown here is derived from an EMBL/GenBank/DDBJ whole genome shotgun (WGS) entry which is preliminary data.</text>
</comment>
<dbReference type="SUPFAM" id="SSF103515">
    <property type="entry name" value="Autotransporter"/>
    <property type="match status" value="1"/>
</dbReference>
<dbReference type="PROSITE" id="PS51892">
    <property type="entry name" value="SUBTILASE"/>
    <property type="match status" value="1"/>
</dbReference>
<dbReference type="Gene3D" id="3.40.50.200">
    <property type="entry name" value="Peptidase S8/S53 domain"/>
    <property type="match status" value="1"/>
</dbReference>
<dbReference type="SUPFAM" id="SSF52743">
    <property type="entry name" value="Subtilisin-like"/>
    <property type="match status" value="1"/>
</dbReference>
<evidence type="ECO:0000256" key="4">
    <source>
        <dbReference type="ARBA" id="ARBA00022801"/>
    </source>
</evidence>
<dbReference type="Pfam" id="PF03797">
    <property type="entry name" value="Autotransporter"/>
    <property type="match status" value="1"/>
</dbReference>
<keyword evidence="5 6" id="KW-0720">Serine protease</keyword>
<keyword evidence="2 6" id="KW-0645">Protease</keyword>
<dbReference type="InterPro" id="IPR011050">
    <property type="entry name" value="Pectin_lyase_fold/virulence"/>
</dbReference>
<keyword evidence="3" id="KW-0732">Signal</keyword>
<protein>
    <recommendedName>
        <fullName evidence="7">Autotransporter domain-containing protein</fullName>
    </recommendedName>
</protein>
<evidence type="ECO:0000313" key="9">
    <source>
        <dbReference type="Proteomes" id="UP000216354"/>
    </source>
</evidence>
<name>A0ABX4EX26_9BORD</name>
<accession>A0ABX4EX26</accession>
<feature type="active site" description="Charge relay system" evidence="6">
    <location>
        <position position="116"/>
    </location>
</feature>